<dbReference type="Proteomes" id="UP000683360">
    <property type="component" value="Unassembled WGS sequence"/>
</dbReference>
<accession>A0A8S3V9W6</accession>
<sequence>MYKTRQPKKALNVVKENHCGTQLLHNLNTIDNLIEEFCDANYTHSKFMVSQCKIQELEIGVIFVLQVFKTFVNEPRRKNKDKSEKLWTNNNAESINHVFKVAIKWKPQSTPELIKKLYDCVLVQFVHLRGCLHDHGDYALIFSEAHYKISDQIWRCKTEQEKLTIFENFLLDKKRKRKITMISSSDGKYSVVNKAKNIAKKPCQRKRPVNERTQKR</sequence>
<organism evidence="1 2">
    <name type="scientific">Mytilus edulis</name>
    <name type="common">Blue mussel</name>
    <dbReference type="NCBI Taxonomy" id="6550"/>
    <lineage>
        <taxon>Eukaryota</taxon>
        <taxon>Metazoa</taxon>
        <taxon>Spiralia</taxon>
        <taxon>Lophotrochozoa</taxon>
        <taxon>Mollusca</taxon>
        <taxon>Bivalvia</taxon>
        <taxon>Autobranchia</taxon>
        <taxon>Pteriomorphia</taxon>
        <taxon>Mytilida</taxon>
        <taxon>Mytiloidea</taxon>
        <taxon>Mytilidae</taxon>
        <taxon>Mytilinae</taxon>
        <taxon>Mytilus</taxon>
    </lineage>
</organism>
<dbReference type="AlphaFoldDB" id="A0A8S3V9W6"/>
<evidence type="ECO:0000313" key="2">
    <source>
        <dbReference type="Proteomes" id="UP000683360"/>
    </source>
</evidence>
<dbReference type="EMBL" id="CAJPWZ010003049">
    <property type="protein sequence ID" value="CAG2250430.1"/>
    <property type="molecule type" value="Genomic_DNA"/>
</dbReference>
<protein>
    <submittedName>
        <fullName evidence="1">Uncharacterized protein</fullName>
    </submittedName>
</protein>
<dbReference type="OrthoDB" id="6121320at2759"/>
<evidence type="ECO:0000313" key="1">
    <source>
        <dbReference type="EMBL" id="CAG2250430.1"/>
    </source>
</evidence>
<comment type="caution">
    <text evidence="1">The sequence shown here is derived from an EMBL/GenBank/DDBJ whole genome shotgun (WGS) entry which is preliminary data.</text>
</comment>
<keyword evidence="2" id="KW-1185">Reference proteome</keyword>
<name>A0A8S3V9W6_MYTED</name>
<gene>
    <name evidence="1" type="ORF">MEDL_62123</name>
</gene>
<proteinExistence type="predicted"/>
<reference evidence="1" key="1">
    <citation type="submission" date="2021-03" db="EMBL/GenBank/DDBJ databases">
        <authorList>
            <person name="Bekaert M."/>
        </authorList>
    </citation>
    <scope>NUCLEOTIDE SEQUENCE</scope>
</reference>